<dbReference type="RefSeq" id="WP_188687312.1">
    <property type="nucleotide sequence ID" value="NZ_BMKX01000012.1"/>
</dbReference>
<dbReference type="InterPro" id="IPR050109">
    <property type="entry name" value="HTH-type_TetR-like_transc_reg"/>
</dbReference>
<dbReference type="InterPro" id="IPR009057">
    <property type="entry name" value="Homeodomain-like_sf"/>
</dbReference>
<sequence>MTTSPNSRPRTRATASKKRLFAASMQLLGARGPNAVSVDEIAQIAGVSKGTVYYNFGSKDKMIGQVLEFGADMLVAELVEASTLSEPRDALRTMASIAIDFVEKYPSFAQIWISEQLRPESDWGDQITPVYTRVTSTIIEVIDRIVVLAQEEKQPVATAIFGAALFSARLRAASANPENRETILNSVLFIVDGLIATHEPVTDH</sequence>
<protein>
    <submittedName>
        <fullName evidence="6">TetR family transcriptional regulator</fullName>
    </submittedName>
</protein>
<comment type="caution">
    <text evidence="6">The sequence shown here is derived from an EMBL/GenBank/DDBJ whole genome shotgun (WGS) entry which is preliminary data.</text>
</comment>
<keyword evidence="1" id="KW-0805">Transcription regulation</keyword>
<gene>
    <name evidence="6" type="ORF">GCM10007173_34430</name>
</gene>
<evidence type="ECO:0000259" key="5">
    <source>
        <dbReference type="PROSITE" id="PS50977"/>
    </source>
</evidence>
<dbReference type="EMBL" id="BMKX01000012">
    <property type="protein sequence ID" value="GGJ72594.1"/>
    <property type="molecule type" value="Genomic_DNA"/>
</dbReference>
<dbReference type="PROSITE" id="PS50977">
    <property type="entry name" value="HTH_TETR_2"/>
    <property type="match status" value="1"/>
</dbReference>
<dbReference type="GeneID" id="303305778"/>
<dbReference type="PANTHER" id="PTHR30055">
    <property type="entry name" value="HTH-TYPE TRANSCRIPTIONAL REGULATOR RUTR"/>
    <property type="match status" value="1"/>
</dbReference>
<evidence type="ECO:0000313" key="6">
    <source>
        <dbReference type="EMBL" id="GGJ72594.1"/>
    </source>
</evidence>
<keyword evidence="3" id="KW-0804">Transcription</keyword>
<name>A0ABQ2DTQ4_9MICC</name>
<reference evidence="7" key="1">
    <citation type="journal article" date="2019" name="Int. J. Syst. Evol. Microbiol.">
        <title>The Global Catalogue of Microorganisms (GCM) 10K type strain sequencing project: providing services to taxonomists for standard genome sequencing and annotation.</title>
        <authorList>
            <consortium name="The Broad Institute Genomics Platform"/>
            <consortium name="The Broad Institute Genome Sequencing Center for Infectious Disease"/>
            <person name="Wu L."/>
            <person name="Ma J."/>
        </authorList>
    </citation>
    <scope>NUCLEOTIDE SEQUENCE [LARGE SCALE GENOMIC DNA]</scope>
    <source>
        <strain evidence="7">CGMCC 1.3685</strain>
    </source>
</reference>
<dbReference type="Proteomes" id="UP000606115">
    <property type="component" value="Unassembled WGS sequence"/>
</dbReference>
<dbReference type="Pfam" id="PF00440">
    <property type="entry name" value="TetR_N"/>
    <property type="match status" value="1"/>
</dbReference>
<organism evidence="6 7">
    <name type="scientific">Glutamicibacter ardleyensis</name>
    <dbReference type="NCBI Taxonomy" id="225894"/>
    <lineage>
        <taxon>Bacteria</taxon>
        <taxon>Bacillati</taxon>
        <taxon>Actinomycetota</taxon>
        <taxon>Actinomycetes</taxon>
        <taxon>Micrococcales</taxon>
        <taxon>Micrococcaceae</taxon>
        <taxon>Glutamicibacter</taxon>
    </lineage>
</organism>
<feature type="domain" description="HTH tetR-type" evidence="5">
    <location>
        <begin position="14"/>
        <end position="74"/>
    </location>
</feature>
<dbReference type="SUPFAM" id="SSF46689">
    <property type="entry name" value="Homeodomain-like"/>
    <property type="match status" value="1"/>
</dbReference>
<evidence type="ECO:0000313" key="7">
    <source>
        <dbReference type="Proteomes" id="UP000606115"/>
    </source>
</evidence>
<evidence type="ECO:0000256" key="4">
    <source>
        <dbReference type="PROSITE-ProRule" id="PRU00335"/>
    </source>
</evidence>
<keyword evidence="2 4" id="KW-0238">DNA-binding</keyword>
<evidence type="ECO:0000256" key="3">
    <source>
        <dbReference type="ARBA" id="ARBA00023163"/>
    </source>
</evidence>
<proteinExistence type="predicted"/>
<evidence type="ECO:0000256" key="2">
    <source>
        <dbReference type="ARBA" id="ARBA00023125"/>
    </source>
</evidence>
<keyword evidence="7" id="KW-1185">Reference proteome</keyword>
<dbReference type="InterPro" id="IPR001647">
    <property type="entry name" value="HTH_TetR"/>
</dbReference>
<accession>A0ABQ2DTQ4</accession>
<dbReference type="PANTHER" id="PTHR30055:SF234">
    <property type="entry name" value="HTH-TYPE TRANSCRIPTIONAL REGULATOR BETI"/>
    <property type="match status" value="1"/>
</dbReference>
<dbReference type="PRINTS" id="PR00455">
    <property type="entry name" value="HTHTETR"/>
</dbReference>
<evidence type="ECO:0000256" key="1">
    <source>
        <dbReference type="ARBA" id="ARBA00023015"/>
    </source>
</evidence>
<feature type="DNA-binding region" description="H-T-H motif" evidence="4">
    <location>
        <begin position="37"/>
        <end position="56"/>
    </location>
</feature>
<dbReference type="Gene3D" id="1.10.357.10">
    <property type="entry name" value="Tetracycline Repressor, domain 2"/>
    <property type="match status" value="1"/>
</dbReference>